<evidence type="ECO:0000256" key="2">
    <source>
        <dbReference type="ARBA" id="ARBA00023015"/>
    </source>
</evidence>
<keyword evidence="3" id="KW-0238">DNA-binding</keyword>
<dbReference type="AlphaFoldDB" id="B5EEC0"/>
<reference evidence="8 9" key="2">
    <citation type="journal article" date="2010" name="BMC Genomics">
        <title>The genome of Geobacter bemidjiensis, exemplar for the subsurface clade of Geobacter species that predominate in Fe(III)-reducing subsurface environments.</title>
        <authorList>
            <person name="Aklujkar M."/>
            <person name="Young N.D."/>
            <person name="Holmes D."/>
            <person name="Chavan M."/>
            <person name="Risso C."/>
            <person name="Kiss H.E."/>
            <person name="Han C.S."/>
            <person name="Land M.L."/>
            <person name="Lovley D.R."/>
        </authorList>
    </citation>
    <scope>NUCLEOTIDE SEQUENCE [LARGE SCALE GENOMIC DNA]</scope>
    <source>
        <strain evidence="9">ATCC BAA-1014 / DSM 16622 / JCM 12645 / Bem</strain>
    </source>
</reference>
<dbReference type="PRINTS" id="PR00038">
    <property type="entry name" value="HTHLUXR"/>
</dbReference>
<dbReference type="CDD" id="cd17535">
    <property type="entry name" value="REC_NarL-like"/>
    <property type="match status" value="1"/>
</dbReference>
<dbReference type="SMART" id="SM00448">
    <property type="entry name" value="REC"/>
    <property type="match status" value="1"/>
</dbReference>
<dbReference type="SUPFAM" id="SSF46894">
    <property type="entry name" value="C-terminal effector domain of the bipartite response regulators"/>
    <property type="match status" value="1"/>
</dbReference>
<evidence type="ECO:0000259" key="7">
    <source>
        <dbReference type="PROSITE" id="PS50110"/>
    </source>
</evidence>
<keyword evidence="1 5" id="KW-0597">Phosphoprotein</keyword>
<evidence type="ECO:0000256" key="4">
    <source>
        <dbReference type="ARBA" id="ARBA00023163"/>
    </source>
</evidence>
<keyword evidence="2" id="KW-0805">Transcription regulation</keyword>
<dbReference type="Pfam" id="PF00072">
    <property type="entry name" value="Response_reg"/>
    <property type="match status" value="1"/>
</dbReference>
<reference evidence="8 9" key="1">
    <citation type="submission" date="2008-07" db="EMBL/GenBank/DDBJ databases">
        <title>Complete sequence of Geobacter bemidjiensis BEM.</title>
        <authorList>
            <consortium name="US DOE Joint Genome Institute"/>
            <person name="Lucas S."/>
            <person name="Copeland A."/>
            <person name="Lapidus A."/>
            <person name="Glavina del Rio T."/>
            <person name="Dalin E."/>
            <person name="Tice H."/>
            <person name="Bruce D."/>
            <person name="Goodwin L."/>
            <person name="Pitluck S."/>
            <person name="Kiss H."/>
            <person name="Brettin T."/>
            <person name="Detter J.C."/>
            <person name="Han C."/>
            <person name="Kuske C.R."/>
            <person name="Schmutz J."/>
            <person name="Larimer F."/>
            <person name="Land M."/>
            <person name="Hauser L."/>
            <person name="Kyrpides N."/>
            <person name="Lykidis A."/>
            <person name="Lovley D."/>
            <person name="Richardson P."/>
        </authorList>
    </citation>
    <scope>NUCLEOTIDE SEQUENCE [LARGE SCALE GENOMIC DNA]</scope>
    <source>
        <strain evidence="9">ATCC BAA-1014 / DSM 16622 / JCM 12645 / Bem</strain>
    </source>
</reference>
<dbReference type="KEGG" id="gbm:Gbem_2253"/>
<dbReference type="RefSeq" id="WP_012530688.1">
    <property type="nucleotide sequence ID" value="NC_011146.1"/>
</dbReference>
<dbReference type="PANTHER" id="PTHR43214">
    <property type="entry name" value="TWO-COMPONENT RESPONSE REGULATOR"/>
    <property type="match status" value="1"/>
</dbReference>
<evidence type="ECO:0000259" key="6">
    <source>
        <dbReference type="PROSITE" id="PS50043"/>
    </source>
</evidence>
<protein>
    <submittedName>
        <fullName evidence="8">Helix-turn-helix transcriptional response regulator, LuxR family</fullName>
    </submittedName>
</protein>
<evidence type="ECO:0000313" key="9">
    <source>
        <dbReference type="Proteomes" id="UP000008825"/>
    </source>
</evidence>
<evidence type="ECO:0000256" key="5">
    <source>
        <dbReference type="PROSITE-ProRule" id="PRU00169"/>
    </source>
</evidence>
<dbReference type="SMART" id="SM00421">
    <property type="entry name" value="HTH_LUXR"/>
    <property type="match status" value="1"/>
</dbReference>
<sequence length="216" mass="23961">MGIRIILADDHVMFREGMRALLEREEDMVVVAEAGDGVSVVEKTLENMPDVVVLDLSMPGMNGTEAASVIHQKVPGIGIIILSMHSDRQYVIEALKLGVKSFILKEWAFQELVTAVRCVFKDTSYLSPRLSDIIISGLADEGKPLGKYSLTPREEQAYRLLVAGKNCKEIGYELKISSKTVETYRLKVMKKLNISNIAQLVNHAVQEGIVGRPESF</sequence>
<feature type="domain" description="Response regulatory" evidence="7">
    <location>
        <begin position="4"/>
        <end position="120"/>
    </location>
</feature>
<dbReference type="Gene3D" id="3.40.50.2300">
    <property type="match status" value="1"/>
</dbReference>
<dbReference type="GO" id="GO:0003677">
    <property type="term" value="F:DNA binding"/>
    <property type="evidence" value="ECO:0007669"/>
    <property type="project" value="UniProtKB-KW"/>
</dbReference>
<dbReference type="GO" id="GO:0000160">
    <property type="term" value="P:phosphorelay signal transduction system"/>
    <property type="evidence" value="ECO:0007669"/>
    <property type="project" value="InterPro"/>
</dbReference>
<dbReference type="InterPro" id="IPR058245">
    <property type="entry name" value="NreC/VraR/RcsB-like_REC"/>
</dbReference>
<dbReference type="SUPFAM" id="SSF52172">
    <property type="entry name" value="CheY-like"/>
    <property type="match status" value="1"/>
</dbReference>
<feature type="modified residue" description="4-aspartylphosphate" evidence="5">
    <location>
        <position position="55"/>
    </location>
</feature>
<evidence type="ECO:0000256" key="3">
    <source>
        <dbReference type="ARBA" id="ARBA00023125"/>
    </source>
</evidence>
<dbReference type="eggNOG" id="COG2197">
    <property type="taxonomic scope" value="Bacteria"/>
</dbReference>
<organism evidence="8 9">
    <name type="scientific">Citrifermentans bemidjiense (strain ATCC BAA-1014 / DSM 16622 / JCM 12645 / Bem)</name>
    <name type="common">Geobacter bemidjiensis</name>
    <dbReference type="NCBI Taxonomy" id="404380"/>
    <lineage>
        <taxon>Bacteria</taxon>
        <taxon>Pseudomonadati</taxon>
        <taxon>Thermodesulfobacteriota</taxon>
        <taxon>Desulfuromonadia</taxon>
        <taxon>Geobacterales</taxon>
        <taxon>Geobacteraceae</taxon>
        <taxon>Citrifermentans</taxon>
    </lineage>
</organism>
<dbReference type="PANTHER" id="PTHR43214:SF41">
    <property type="entry name" value="NITRATE_NITRITE RESPONSE REGULATOR PROTEIN NARP"/>
    <property type="match status" value="1"/>
</dbReference>
<dbReference type="InterPro" id="IPR001789">
    <property type="entry name" value="Sig_transdc_resp-reg_receiver"/>
</dbReference>
<feature type="domain" description="HTH luxR-type" evidence="6">
    <location>
        <begin position="143"/>
        <end position="208"/>
    </location>
</feature>
<proteinExistence type="predicted"/>
<keyword evidence="9" id="KW-1185">Reference proteome</keyword>
<accession>B5EEC0</accession>
<dbReference type="InterPro" id="IPR000792">
    <property type="entry name" value="Tscrpt_reg_LuxR_C"/>
</dbReference>
<dbReference type="InterPro" id="IPR011006">
    <property type="entry name" value="CheY-like_superfamily"/>
</dbReference>
<dbReference type="STRING" id="404380.Gbem_2253"/>
<dbReference type="InterPro" id="IPR016032">
    <property type="entry name" value="Sig_transdc_resp-reg_C-effctor"/>
</dbReference>
<keyword evidence="4" id="KW-0804">Transcription</keyword>
<dbReference type="GO" id="GO:0006355">
    <property type="term" value="P:regulation of DNA-templated transcription"/>
    <property type="evidence" value="ECO:0007669"/>
    <property type="project" value="InterPro"/>
</dbReference>
<dbReference type="Proteomes" id="UP000008825">
    <property type="component" value="Chromosome"/>
</dbReference>
<dbReference type="CDD" id="cd06170">
    <property type="entry name" value="LuxR_C_like"/>
    <property type="match status" value="1"/>
</dbReference>
<dbReference type="PROSITE" id="PS50110">
    <property type="entry name" value="RESPONSE_REGULATORY"/>
    <property type="match status" value="1"/>
</dbReference>
<dbReference type="EMBL" id="CP001124">
    <property type="protein sequence ID" value="ACH39265.1"/>
    <property type="molecule type" value="Genomic_DNA"/>
</dbReference>
<dbReference type="Pfam" id="PF00196">
    <property type="entry name" value="GerE"/>
    <property type="match status" value="1"/>
</dbReference>
<evidence type="ECO:0000313" key="8">
    <source>
        <dbReference type="EMBL" id="ACH39265.1"/>
    </source>
</evidence>
<dbReference type="OrthoDB" id="9780312at2"/>
<gene>
    <name evidence="8" type="ordered locus">Gbem_2253</name>
</gene>
<dbReference type="HOGENOM" id="CLU_000445_90_1_7"/>
<name>B5EEC0_CITBB</name>
<evidence type="ECO:0000256" key="1">
    <source>
        <dbReference type="ARBA" id="ARBA00022553"/>
    </source>
</evidence>
<dbReference type="InterPro" id="IPR039420">
    <property type="entry name" value="WalR-like"/>
</dbReference>
<dbReference type="PROSITE" id="PS50043">
    <property type="entry name" value="HTH_LUXR_2"/>
    <property type="match status" value="1"/>
</dbReference>